<dbReference type="EMBL" id="JAPEVI010000003">
    <property type="protein sequence ID" value="MCX2721691.1"/>
    <property type="molecule type" value="Genomic_DNA"/>
</dbReference>
<organism evidence="2 3">
    <name type="scientific">Roseibium salinum</name>
    <dbReference type="NCBI Taxonomy" id="1604349"/>
    <lineage>
        <taxon>Bacteria</taxon>
        <taxon>Pseudomonadati</taxon>
        <taxon>Pseudomonadota</taxon>
        <taxon>Alphaproteobacteria</taxon>
        <taxon>Hyphomicrobiales</taxon>
        <taxon>Stappiaceae</taxon>
        <taxon>Roseibium</taxon>
    </lineage>
</organism>
<dbReference type="InterPro" id="IPR002734">
    <property type="entry name" value="RibDG_C"/>
</dbReference>
<dbReference type="RefSeq" id="WP_265961400.1">
    <property type="nucleotide sequence ID" value="NZ_JAPEVI010000003.1"/>
</dbReference>
<accession>A0ABT3QXX8</accession>
<proteinExistence type="predicted"/>
<gene>
    <name evidence="2" type="ORF">ON753_04615</name>
</gene>
<keyword evidence="3" id="KW-1185">Reference proteome</keyword>
<dbReference type="Pfam" id="PF01872">
    <property type="entry name" value="RibD_C"/>
    <property type="match status" value="1"/>
</dbReference>
<reference evidence="2 3" key="1">
    <citation type="journal article" date="2016" name="Int. J. Syst. Evol. Microbiol.">
        <title>Labrenzia salina sp. nov., isolated from the rhizosphere of the halophyte Arthrocnemum macrostachyum.</title>
        <authorList>
            <person name="Camacho M."/>
            <person name="Redondo-Gomez S."/>
            <person name="Rodriguez-Llorente I."/>
            <person name="Rohde M."/>
            <person name="Sproer C."/>
            <person name="Schumann P."/>
            <person name="Klenk H.P."/>
            <person name="Montero-Calasanz M.D.C."/>
        </authorList>
    </citation>
    <scope>NUCLEOTIDE SEQUENCE [LARGE SCALE GENOMIC DNA]</scope>
    <source>
        <strain evidence="2 3">DSM 29163</strain>
    </source>
</reference>
<dbReference type="PANTHER" id="PTHR38011:SF11">
    <property type="entry name" value="2,5-DIAMINO-6-RIBOSYLAMINO-4(3H)-PYRIMIDINONE 5'-PHOSPHATE REDUCTASE"/>
    <property type="match status" value="1"/>
</dbReference>
<feature type="domain" description="Bacterial bifunctional deaminase-reductase C-terminal" evidence="1">
    <location>
        <begin position="2"/>
        <end position="183"/>
    </location>
</feature>
<dbReference type="SUPFAM" id="SSF53597">
    <property type="entry name" value="Dihydrofolate reductase-like"/>
    <property type="match status" value="1"/>
</dbReference>
<dbReference type="PANTHER" id="PTHR38011">
    <property type="entry name" value="DIHYDROFOLATE REDUCTASE FAMILY PROTEIN (AFU_ORTHOLOGUE AFUA_8G06820)"/>
    <property type="match status" value="1"/>
</dbReference>
<evidence type="ECO:0000313" key="2">
    <source>
        <dbReference type="EMBL" id="MCX2721691.1"/>
    </source>
</evidence>
<comment type="caution">
    <text evidence="2">The sequence shown here is derived from an EMBL/GenBank/DDBJ whole genome shotgun (WGS) entry which is preliminary data.</text>
</comment>
<dbReference type="InterPro" id="IPR050765">
    <property type="entry name" value="Riboflavin_Biosynth_HTPR"/>
</dbReference>
<protein>
    <submittedName>
        <fullName evidence="2">Dihydrofolate reductase family protein</fullName>
    </submittedName>
</protein>
<name>A0ABT3QXX8_9HYPH</name>
<sequence>MRKLVISMFQSLDGFINVAGGEFIGPDWSSDLDEWTDRMPEAFDTLILGRTSWEKLAEFWSAAGMNEDLPAPIRRVARFMNTSRKIVFSRTVQDVSGWENSFLADAPLEDLIAREKQRPGKDIVLFAGAITAQSALRSGLVDEMWLLTLPELFGHGCRLFEGHALKTKLKLLEVKPMDTGAVLTRYAFG</sequence>
<dbReference type="Proteomes" id="UP001300261">
    <property type="component" value="Unassembled WGS sequence"/>
</dbReference>
<evidence type="ECO:0000313" key="3">
    <source>
        <dbReference type="Proteomes" id="UP001300261"/>
    </source>
</evidence>
<dbReference type="Gene3D" id="3.40.430.10">
    <property type="entry name" value="Dihydrofolate Reductase, subunit A"/>
    <property type="match status" value="1"/>
</dbReference>
<dbReference type="InterPro" id="IPR024072">
    <property type="entry name" value="DHFR-like_dom_sf"/>
</dbReference>
<evidence type="ECO:0000259" key="1">
    <source>
        <dbReference type="Pfam" id="PF01872"/>
    </source>
</evidence>